<sequence length="280" mass="30806">MTATIPTEIQAGLAGGQVIPYLGPGVLGLDGSTAVPSAPETLVELITAKVTVPHKIRKNLTAAGQYIENFKHRKTLVSLLKDAFSAAPEPTALHRYFAGLSLPLIVDAWYDASMAAALAGRSDFGQVQGVSRAEHFGDWVHYFHADGSPAEEAEAASWNLLLYKPLGSIAPAANFILSDSDYVEVLTEIDIQTPIPEAVKQIRSGRHFLFLGCRFRTQLERTYARQVMKRSSDLHWAVLPDDLTRNEARFLEEQNIRRIDMPLADFVRQLLASEAPRQAA</sequence>
<protein>
    <submittedName>
        <fullName evidence="1">SIR2 family protein</fullName>
    </submittedName>
</protein>
<dbReference type="AlphaFoldDB" id="A0A858Q6B4"/>
<keyword evidence="2" id="KW-1185">Reference proteome</keyword>
<dbReference type="Proteomes" id="UP000503004">
    <property type="component" value="Chromosome"/>
</dbReference>
<evidence type="ECO:0000313" key="1">
    <source>
        <dbReference type="EMBL" id="QJD29379.1"/>
    </source>
</evidence>
<name>A0A858Q6B4_9GAMM</name>
<dbReference type="RefSeq" id="WP_188114790.1">
    <property type="nucleotide sequence ID" value="NZ_CP046565.1"/>
</dbReference>
<reference evidence="2" key="1">
    <citation type="submission" date="2019-12" db="EMBL/GenBank/DDBJ databases">
        <authorList>
            <person name="Awala S.I."/>
            <person name="Rhee S.K."/>
        </authorList>
    </citation>
    <scope>NUCLEOTIDE SEQUENCE [LARGE SCALE GENOMIC DNA]</scope>
    <source>
        <strain evidence="2">IM1</strain>
    </source>
</reference>
<organism evidence="1 2">
    <name type="scientific">Methylococcus geothermalis</name>
    <dbReference type="NCBI Taxonomy" id="2681310"/>
    <lineage>
        <taxon>Bacteria</taxon>
        <taxon>Pseudomonadati</taxon>
        <taxon>Pseudomonadota</taxon>
        <taxon>Gammaproteobacteria</taxon>
        <taxon>Methylococcales</taxon>
        <taxon>Methylococcaceae</taxon>
        <taxon>Methylococcus</taxon>
    </lineage>
</organism>
<dbReference type="Pfam" id="PF13289">
    <property type="entry name" value="SIR2_2"/>
    <property type="match status" value="1"/>
</dbReference>
<gene>
    <name evidence="1" type="ORF">GNH96_04960</name>
</gene>
<dbReference type="KEGG" id="metu:GNH96_04960"/>
<dbReference type="EMBL" id="CP046565">
    <property type="protein sequence ID" value="QJD29379.1"/>
    <property type="molecule type" value="Genomic_DNA"/>
</dbReference>
<evidence type="ECO:0000313" key="2">
    <source>
        <dbReference type="Proteomes" id="UP000503004"/>
    </source>
</evidence>
<accession>A0A858Q6B4</accession>
<proteinExistence type="predicted"/>